<reference evidence="2" key="1">
    <citation type="submission" date="2022-11" db="UniProtKB">
        <authorList>
            <consortium name="WormBaseParasite"/>
        </authorList>
    </citation>
    <scope>IDENTIFICATION</scope>
</reference>
<protein>
    <submittedName>
        <fullName evidence="2">Uncharacterized protein</fullName>
    </submittedName>
</protein>
<keyword evidence="1" id="KW-1185">Reference proteome</keyword>
<evidence type="ECO:0000313" key="1">
    <source>
        <dbReference type="Proteomes" id="UP000887578"/>
    </source>
</evidence>
<dbReference type="AlphaFoldDB" id="A0A914QS85"/>
<dbReference type="Proteomes" id="UP000887578">
    <property type="component" value="Unplaced"/>
</dbReference>
<sequence>MVKRNKKIKKKSKKRRTIKEHDKNCVKCIKYSCLTEAVIAEDQEKRSQKETLKDPDFKMYASISRKNVNSVENERIASLRPRRTLPNYEEVKKEPKPEELTPILKPMITSQLSTFLTSRKPTGITKPKLQFLKPKFPIDFHTVPSIKAEPIPTIPTTFFKELPSSDIFLAPPPSSSILNESSNVFLGSFFSPSLQRPASSINKYSYLIKNLKNENI</sequence>
<evidence type="ECO:0000313" key="2">
    <source>
        <dbReference type="WBParaSite" id="PDA_v2.g6382.t1"/>
    </source>
</evidence>
<dbReference type="WBParaSite" id="PDA_v2.g6382.t1">
    <property type="protein sequence ID" value="PDA_v2.g6382.t1"/>
    <property type="gene ID" value="PDA_v2.g6382"/>
</dbReference>
<accession>A0A914QS85</accession>
<organism evidence="1 2">
    <name type="scientific">Panagrolaimus davidi</name>
    <dbReference type="NCBI Taxonomy" id="227884"/>
    <lineage>
        <taxon>Eukaryota</taxon>
        <taxon>Metazoa</taxon>
        <taxon>Ecdysozoa</taxon>
        <taxon>Nematoda</taxon>
        <taxon>Chromadorea</taxon>
        <taxon>Rhabditida</taxon>
        <taxon>Tylenchina</taxon>
        <taxon>Panagrolaimomorpha</taxon>
        <taxon>Panagrolaimoidea</taxon>
        <taxon>Panagrolaimidae</taxon>
        <taxon>Panagrolaimus</taxon>
    </lineage>
</organism>
<proteinExistence type="predicted"/>
<name>A0A914QS85_9BILA</name>